<keyword evidence="1" id="KW-1133">Transmembrane helix</keyword>
<evidence type="ECO:0000313" key="5">
    <source>
        <dbReference type="Proteomes" id="UP000002051"/>
    </source>
</evidence>
<accession>G7JDN2</accession>
<dbReference type="EnsemblPlants" id="AES88968">
    <property type="protein sequence ID" value="AES88968"/>
    <property type="gene ID" value="MTR_4g065510"/>
</dbReference>
<gene>
    <name evidence="4" type="primary">11412955</name>
    <name evidence="3" type="ordered locus">MTR_4g065510</name>
</gene>
<reference evidence="4" key="3">
    <citation type="submission" date="2015-04" db="UniProtKB">
        <authorList>
            <consortium name="EnsemblPlants"/>
        </authorList>
    </citation>
    <scope>IDENTIFICATION</scope>
    <source>
        <strain evidence="4">cv. Jemalong A17</strain>
    </source>
</reference>
<dbReference type="KEGG" id="mtr:11412955"/>
<protein>
    <submittedName>
        <fullName evidence="3">Nodule Cysteine-Rich (NCR) secreted peptide</fullName>
    </submittedName>
</protein>
<name>G7JDN2_MEDTR</name>
<proteinExistence type="predicted"/>
<dbReference type="HOGENOM" id="CLU_2501327_0_0_1"/>
<feature type="chain" id="PRO_5014572859" evidence="2">
    <location>
        <begin position="16"/>
        <end position="87"/>
    </location>
</feature>
<dbReference type="OrthoDB" id="1452283at2759"/>
<feature type="signal peptide" evidence="2">
    <location>
        <begin position="1"/>
        <end position="15"/>
    </location>
</feature>
<keyword evidence="5" id="KW-1185">Reference proteome</keyword>
<evidence type="ECO:0000313" key="3">
    <source>
        <dbReference type="EMBL" id="AES88968.2"/>
    </source>
</evidence>
<sequence length="87" mass="9801">MILCVSLLLIAEASGKECVTDADCENLYPGNKKPMFCNNTGYCMSLYKGKIYLSSKSNNFIFFSCYNVVTLIICLKLTYISPNLKYL</sequence>
<keyword evidence="1" id="KW-0472">Membrane</keyword>
<keyword evidence="2" id="KW-0732">Signal</keyword>
<dbReference type="AlphaFoldDB" id="G7JDN2"/>
<evidence type="ECO:0000313" key="4">
    <source>
        <dbReference type="EnsemblPlants" id="AES88968"/>
    </source>
</evidence>
<organism evidence="3 5">
    <name type="scientific">Medicago truncatula</name>
    <name type="common">Barrel medic</name>
    <name type="synonym">Medicago tribuloides</name>
    <dbReference type="NCBI Taxonomy" id="3880"/>
    <lineage>
        <taxon>Eukaryota</taxon>
        <taxon>Viridiplantae</taxon>
        <taxon>Streptophyta</taxon>
        <taxon>Embryophyta</taxon>
        <taxon>Tracheophyta</taxon>
        <taxon>Spermatophyta</taxon>
        <taxon>Magnoliopsida</taxon>
        <taxon>eudicotyledons</taxon>
        <taxon>Gunneridae</taxon>
        <taxon>Pentapetalae</taxon>
        <taxon>rosids</taxon>
        <taxon>fabids</taxon>
        <taxon>Fabales</taxon>
        <taxon>Fabaceae</taxon>
        <taxon>Papilionoideae</taxon>
        <taxon>50 kb inversion clade</taxon>
        <taxon>NPAAA clade</taxon>
        <taxon>Hologalegina</taxon>
        <taxon>IRL clade</taxon>
        <taxon>Trifolieae</taxon>
        <taxon>Medicago</taxon>
    </lineage>
</organism>
<keyword evidence="1" id="KW-0812">Transmembrane</keyword>
<feature type="transmembrane region" description="Helical" evidence="1">
    <location>
        <begin position="60"/>
        <end position="79"/>
    </location>
</feature>
<dbReference type="PaxDb" id="3880-AES88968"/>
<reference evidence="3 5" key="1">
    <citation type="journal article" date="2011" name="Nature">
        <title>The Medicago genome provides insight into the evolution of rhizobial symbioses.</title>
        <authorList>
            <person name="Young N.D."/>
            <person name="Debelle F."/>
            <person name="Oldroyd G.E."/>
            <person name="Geurts R."/>
            <person name="Cannon S.B."/>
            <person name="Udvardi M.K."/>
            <person name="Benedito V.A."/>
            <person name="Mayer K.F."/>
            <person name="Gouzy J."/>
            <person name="Schoof H."/>
            <person name="Van de Peer Y."/>
            <person name="Proost S."/>
            <person name="Cook D.R."/>
            <person name="Meyers B.C."/>
            <person name="Spannagl M."/>
            <person name="Cheung F."/>
            <person name="De Mita S."/>
            <person name="Krishnakumar V."/>
            <person name="Gundlach H."/>
            <person name="Zhou S."/>
            <person name="Mudge J."/>
            <person name="Bharti A.K."/>
            <person name="Murray J.D."/>
            <person name="Naoumkina M.A."/>
            <person name="Rosen B."/>
            <person name="Silverstein K.A."/>
            <person name="Tang H."/>
            <person name="Rombauts S."/>
            <person name="Zhao P.X."/>
            <person name="Zhou P."/>
            <person name="Barbe V."/>
            <person name="Bardou P."/>
            <person name="Bechner M."/>
            <person name="Bellec A."/>
            <person name="Berger A."/>
            <person name="Berges H."/>
            <person name="Bidwell S."/>
            <person name="Bisseling T."/>
            <person name="Choisne N."/>
            <person name="Couloux A."/>
            <person name="Denny R."/>
            <person name="Deshpande S."/>
            <person name="Dai X."/>
            <person name="Doyle J.J."/>
            <person name="Dudez A.M."/>
            <person name="Farmer A.D."/>
            <person name="Fouteau S."/>
            <person name="Franken C."/>
            <person name="Gibelin C."/>
            <person name="Gish J."/>
            <person name="Goldstein S."/>
            <person name="Gonzalez A.J."/>
            <person name="Green P.J."/>
            <person name="Hallab A."/>
            <person name="Hartog M."/>
            <person name="Hua A."/>
            <person name="Humphray S.J."/>
            <person name="Jeong D.H."/>
            <person name="Jing Y."/>
            <person name="Jocker A."/>
            <person name="Kenton S.M."/>
            <person name="Kim D.J."/>
            <person name="Klee K."/>
            <person name="Lai H."/>
            <person name="Lang C."/>
            <person name="Lin S."/>
            <person name="Macmil S.L."/>
            <person name="Magdelenat G."/>
            <person name="Matthews L."/>
            <person name="McCorrison J."/>
            <person name="Monaghan E.L."/>
            <person name="Mun J.H."/>
            <person name="Najar F.Z."/>
            <person name="Nicholson C."/>
            <person name="Noirot C."/>
            <person name="O'Bleness M."/>
            <person name="Paule C.R."/>
            <person name="Poulain J."/>
            <person name="Prion F."/>
            <person name="Qin B."/>
            <person name="Qu C."/>
            <person name="Retzel E.F."/>
            <person name="Riddle C."/>
            <person name="Sallet E."/>
            <person name="Samain S."/>
            <person name="Samson N."/>
            <person name="Sanders I."/>
            <person name="Saurat O."/>
            <person name="Scarpelli C."/>
            <person name="Schiex T."/>
            <person name="Segurens B."/>
            <person name="Severin A.J."/>
            <person name="Sherrier D.J."/>
            <person name="Shi R."/>
            <person name="Sims S."/>
            <person name="Singer S.R."/>
            <person name="Sinharoy S."/>
            <person name="Sterck L."/>
            <person name="Viollet A."/>
            <person name="Wang B.B."/>
            <person name="Wang K."/>
            <person name="Wang M."/>
            <person name="Wang X."/>
            <person name="Warfsmann J."/>
            <person name="Weissenbach J."/>
            <person name="White D.D."/>
            <person name="White J.D."/>
            <person name="Wiley G.B."/>
            <person name="Wincker P."/>
            <person name="Xing Y."/>
            <person name="Yang L."/>
            <person name="Yao Z."/>
            <person name="Ying F."/>
            <person name="Zhai J."/>
            <person name="Zhou L."/>
            <person name="Zuber A."/>
            <person name="Denarie J."/>
            <person name="Dixon R.A."/>
            <person name="May G.D."/>
            <person name="Schwartz D.C."/>
            <person name="Rogers J."/>
            <person name="Quetier F."/>
            <person name="Town C.D."/>
            <person name="Roe B.A."/>
        </authorList>
    </citation>
    <scope>NUCLEOTIDE SEQUENCE [LARGE SCALE GENOMIC DNA]</scope>
    <source>
        <strain evidence="3">A17</strain>
        <strain evidence="4 5">cv. Jemalong A17</strain>
    </source>
</reference>
<evidence type="ECO:0000256" key="2">
    <source>
        <dbReference type="SAM" id="SignalP"/>
    </source>
</evidence>
<evidence type="ECO:0000256" key="1">
    <source>
        <dbReference type="SAM" id="Phobius"/>
    </source>
</evidence>
<dbReference type="EMBL" id="CM001220">
    <property type="protein sequence ID" value="AES88968.2"/>
    <property type="molecule type" value="Genomic_DNA"/>
</dbReference>
<reference evidence="3 5" key="2">
    <citation type="journal article" date="2014" name="BMC Genomics">
        <title>An improved genome release (version Mt4.0) for the model legume Medicago truncatula.</title>
        <authorList>
            <person name="Tang H."/>
            <person name="Krishnakumar V."/>
            <person name="Bidwell S."/>
            <person name="Rosen B."/>
            <person name="Chan A."/>
            <person name="Zhou S."/>
            <person name="Gentzbittel L."/>
            <person name="Childs K.L."/>
            <person name="Yandell M."/>
            <person name="Gundlach H."/>
            <person name="Mayer K.F."/>
            <person name="Schwartz D.C."/>
            <person name="Town C.D."/>
        </authorList>
    </citation>
    <scope>GENOME REANNOTATION</scope>
    <source>
        <strain evidence="4 5">cv. Jemalong A17</strain>
    </source>
</reference>
<dbReference type="Proteomes" id="UP000002051">
    <property type="component" value="Chromosome 4"/>
</dbReference>